<dbReference type="Pfam" id="PF02810">
    <property type="entry name" value="SEC-C"/>
    <property type="match status" value="1"/>
</dbReference>
<dbReference type="Proteomes" id="UP000326951">
    <property type="component" value="Chromosome"/>
</dbReference>
<dbReference type="Gene3D" id="3.10.450.50">
    <property type="match status" value="1"/>
</dbReference>
<feature type="compositionally biased region" description="Polar residues" evidence="1">
    <location>
        <begin position="376"/>
        <end position="391"/>
    </location>
</feature>
<dbReference type="InterPro" id="IPR004027">
    <property type="entry name" value="SEC_C_motif"/>
</dbReference>
<dbReference type="EMBL" id="AP021853">
    <property type="protein sequence ID" value="BBN97929.1"/>
    <property type="molecule type" value="Genomic_DNA"/>
</dbReference>
<organism evidence="2 3">
    <name type="scientific">Sporolactobacillus terrae</name>
    <dbReference type="NCBI Taxonomy" id="269673"/>
    <lineage>
        <taxon>Bacteria</taxon>
        <taxon>Bacillati</taxon>
        <taxon>Bacillota</taxon>
        <taxon>Bacilli</taxon>
        <taxon>Bacillales</taxon>
        <taxon>Sporolactobacillaceae</taxon>
        <taxon>Sporolactobacillus</taxon>
    </lineage>
</organism>
<evidence type="ECO:0000313" key="3">
    <source>
        <dbReference type="Proteomes" id="UP000326951"/>
    </source>
</evidence>
<dbReference type="PANTHER" id="PTHR33747">
    <property type="entry name" value="UPF0225 PROTEIN SCO1677"/>
    <property type="match status" value="1"/>
</dbReference>
<feature type="region of interest" description="Disordered" evidence="1">
    <location>
        <begin position="367"/>
        <end position="407"/>
    </location>
</feature>
<proteinExistence type="predicted"/>
<evidence type="ECO:0000313" key="2">
    <source>
        <dbReference type="EMBL" id="BBN97929.1"/>
    </source>
</evidence>
<reference evidence="2 3" key="1">
    <citation type="submission" date="2019-09" db="EMBL/GenBank/DDBJ databases">
        <title>Complete genome sequence of Sporolactobacillus terrae 70-3.</title>
        <authorList>
            <person name="Tanaka N."/>
            <person name="Shiwa Y."/>
            <person name="Fujita N."/>
            <person name="Tanasupawat S."/>
        </authorList>
    </citation>
    <scope>NUCLEOTIDE SEQUENCE [LARGE SCALE GENOMIC DNA]</scope>
    <source>
        <strain evidence="2 3">70-3</strain>
    </source>
</reference>
<dbReference type="SUPFAM" id="SSF103642">
    <property type="entry name" value="Sec-C motif"/>
    <property type="match status" value="1"/>
</dbReference>
<evidence type="ECO:0000256" key="1">
    <source>
        <dbReference type="SAM" id="MobiDB-lite"/>
    </source>
</evidence>
<gene>
    <name evidence="2" type="ORF">St703_06340</name>
</gene>
<accession>A0A5K7WW50</accession>
<sequence>MTDNVDAKTKVALLDALGNAKRFTQKLQERKEKQLWKKVEFPCSLYDALSRLTKNELDQIRRNYQFKGLSALKKAELASELSKSIPITFKMIVDLLDQDRYDRIKKIVKHSGVIADNGLPVAAVETYMSYSLLFPGITGRKRVLFMPTELIGVFESHDDGELRAKVRRNTEWIQLAHGLLHYFGVMDIWHLMQKIEELTEKPVDRVDFLRVLHASCDFYKAICPASFGFRDSRVFDAEKILDEQHARPDVDDYPFTKSQLMRAADPNYVDETPQINALMNFLVSEYHISDQERTELIKQIIAIIQTDANPSKVIQFLQTRMDFPSFAFVQALLAKVTNVYNHTRQGALKGHTPHEVFQKEKRHLKPVPDQPLAPIRSQTPIFGKPSTSNTTTHHKVGRNDPCPCGSGKKYKKCCGRS</sequence>
<dbReference type="AlphaFoldDB" id="A0A5K7WW50"/>
<name>A0A5K7WW50_9BACL</name>
<dbReference type="PANTHER" id="PTHR33747:SF1">
    <property type="entry name" value="ADENYLATE CYCLASE-ASSOCIATED CAP C-TERMINAL DOMAIN-CONTAINING PROTEIN"/>
    <property type="match status" value="1"/>
</dbReference>
<dbReference type="RefSeq" id="WP_152080250.1">
    <property type="nucleotide sequence ID" value="NZ_AP021853.1"/>
</dbReference>
<protein>
    <submittedName>
        <fullName evidence="2">Preprotein translocase subunit SecA</fullName>
    </submittedName>
</protein>